<dbReference type="EMBL" id="ABJB011135068">
    <property type="status" value="NOT_ANNOTATED_CDS"/>
    <property type="molecule type" value="Genomic_DNA"/>
</dbReference>
<sequence length="883" mass="94796">MMSSQRVQSPMEDMGKALERPGLQSLAALLGSQDSPPRLDAPGFLGLGLADRVVPEKHRWRLWLLERLLPSPDEGTCPEPENMGLVGELLASLCLARPWAVWSGLPKAPPGNARLDPFPWRATLEGGLLRRSLAHFPPQGTEENEDAGGAPATATLVGPAWDAALDALAKRCRAFLDGGEMVLCLYVCGLGVVLLAQLWRLNALQQEALFATVLTGQLQGCLQECVSRLAEGRDSLPASAGAPCRQQQQQHLWAELLYGLLSYLEGLPPKEEGRPLWHWLSGTLPRSLGALLLQELPRQDTIGEAVVATGRLSGIALPSDDLLSDGSEDGWEDDRPSCSAARTPGGLSSSQQGGDADFAAAELGAGSSSEDEVPPVALSEEVYSLEELFAAPREVETCPEEAISILLPVFVRVPGGYDSLFAITARKKYKAVDIATKVAIRNDVDGLTHKEVMEKEQAQSMTCLRLALSHHRLLRTAMGQGASAEDDIFDALLSFVAAAKSQLSPWSIQTVRAFWECPFKAACRVSEVEVLAVEGSVKSALLVLRTLFEKPDLLDEEELFALVDALRQLTQAQHRHLEVAAALLDLSSASVLPALDACPAASNSRHCFLVILAAYATLQHDGRFNEGVTQALARLLLECSKGPRRGWVRFTVDGRTFAAPEFARRFLGSGYDSVRSLAAEQVALLLEGRDPASLQSLLPLLTPHLDVDPSKEDERQAGCLVFAVALASAGIALGPSVGGCAVHALVEAVRDRSVPYDMVAKALGLSPDCPGRAWGGAHVAYVVHRWLRQGRPLQNLPFQALGRASAKQFLERHWRTVLSSAVEQCSAPAVSYVSATLGQEAAFLVGECAPTVLSHVMPRLAEGGARAALAARTFLEEQLSPKG</sequence>
<evidence type="ECO:0007829" key="5">
    <source>
        <dbReference type="PeptideAtlas" id="B7QCE0"/>
    </source>
</evidence>
<accession>B7QCE0</accession>
<dbReference type="HOGENOM" id="CLU_326342_0_0_1"/>
<evidence type="ECO:0000313" key="4">
    <source>
        <dbReference type="Proteomes" id="UP000001555"/>
    </source>
</evidence>
<name>B7QCE0_IXOSC</name>
<reference evidence="3" key="2">
    <citation type="submission" date="2020-05" db="UniProtKB">
        <authorList>
            <consortium name="EnsemblMetazoa"/>
        </authorList>
    </citation>
    <scope>IDENTIFICATION</scope>
    <source>
        <strain evidence="3">wikel</strain>
    </source>
</reference>
<organism>
    <name type="scientific">Ixodes scapularis</name>
    <name type="common">Black-legged tick</name>
    <name type="synonym">Deer tick</name>
    <dbReference type="NCBI Taxonomy" id="6945"/>
    <lineage>
        <taxon>Eukaryota</taxon>
        <taxon>Metazoa</taxon>
        <taxon>Ecdysozoa</taxon>
        <taxon>Arthropoda</taxon>
        <taxon>Chelicerata</taxon>
        <taxon>Arachnida</taxon>
        <taxon>Acari</taxon>
        <taxon>Parasitiformes</taxon>
        <taxon>Ixodida</taxon>
        <taxon>Ixodoidea</taxon>
        <taxon>Ixodidae</taxon>
        <taxon>Ixodinae</taxon>
        <taxon>Ixodes</taxon>
    </lineage>
</organism>
<dbReference type="EMBL" id="ABJB010225419">
    <property type="status" value="NOT_ANNOTATED_CDS"/>
    <property type="molecule type" value="Genomic_DNA"/>
</dbReference>
<reference evidence="2 4" key="1">
    <citation type="submission" date="2008-03" db="EMBL/GenBank/DDBJ databases">
        <title>Annotation of Ixodes scapularis.</title>
        <authorList>
            <consortium name="Ixodes scapularis Genome Project Consortium"/>
            <person name="Caler E."/>
            <person name="Hannick L.I."/>
            <person name="Bidwell S."/>
            <person name="Joardar V."/>
            <person name="Thiagarajan M."/>
            <person name="Amedeo P."/>
            <person name="Galinsky K.J."/>
            <person name="Schobel S."/>
            <person name="Inman J."/>
            <person name="Hostetler J."/>
            <person name="Miller J."/>
            <person name="Hammond M."/>
            <person name="Megy K."/>
            <person name="Lawson D."/>
            <person name="Kodira C."/>
            <person name="Sutton G."/>
            <person name="Meyer J."/>
            <person name="Hill C.A."/>
            <person name="Birren B."/>
            <person name="Nene V."/>
            <person name="Collins F."/>
            <person name="Alarcon-Chaidez F."/>
            <person name="Wikel S."/>
            <person name="Strausberg R."/>
        </authorList>
    </citation>
    <scope>NUCLEOTIDE SEQUENCE [LARGE SCALE GENOMIC DNA]</scope>
    <source>
        <strain evidence="4">Wikel</strain>
        <strain evidence="2">Wikel colony</strain>
    </source>
</reference>
<keyword evidence="4" id="KW-1185">Reference proteome</keyword>
<protein>
    <submittedName>
        <fullName evidence="2 3">Uncharacterized protein</fullName>
    </submittedName>
</protein>
<dbReference type="EnsemblMetazoa" id="ISCW012281-RA">
    <property type="protein sequence ID" value="ISCW012281-PA"/>
    <property type="gene ID" value="ISCW012281"/>
</dbReference>
<gene>
    <name evidence="2" type="ORF">IscW_ISCW012281</name>
</gene>
<dbReference type="VEuPathDB" id="VectorBase:ISCW012281"/>
<feature type="compositionally biased region" description="Acidic residues" evidence="1">
    <location>
        <begin position="323"/>
        <end position="332"/>
    </location>
</feature>
<dbReference type="SUPFAM" id="SSF48371">
    <property type="entry name" value="ARM repeat"/>
    <property type="match status" value="1"/>
</dbReference>
<dbReference type="OrthoDB" id="381190at2759"/>
<evidence type="ECO:0000313" key="2">
    <source>
        <dbReference type="EMBL" id="EEC16512.1"/>
    </source>
</evidence>
<dbReference type="InterPro" id="IPR016024">
    <property type="entry name" value="ARM-type_fold"/>
</dbReference>
<dbReference type="VEuPathDB" id="VectorBase:ISCP_023123"/>
<dbReference type="STRING" id="6945.B7QCE0"/>
<keyword evidence="5" id="KW-1267">Proteomics identification</keyword>
<dbReference type="InParanoid" id="B7QCE0"/>
<feature type="region of interest" description="Disordered" evidence="1">
    <location>
        <begin position="323"/>
        <end position="354"/>
    </location>
</feature>
<dbReference type="EMBL" id="ABJB010985243">
    <property type="status" value="NOT_ANNOTATED_CDS"/>
    <property type="molecule type" value="Genomic_DNA"/>
</dbReference>
<dbReference type="EMBL" id="ABJB010321399">
    <property type="status" value="NOT_ANNOTATED_CDS"/>
    <property type="molecule type" value="Genomic_DNA"/>
</dbReference>
<dbReference type="Proteomes" id="UP000001555">
    <property type="component" value="Unassembled WGS sequence"/>
</dbReference>
<dbReference type="AlphaFoldDB" id="B7QCE0"/>
<evidence type="ECO:0000256" key="1">
    <source>
        <dbReference type="SAM" id="MobiDB-lite"/>
    </source>
</evidence>
<evidence type="ECO:0000313" key="3">
    <source>
        <dbReference type="EnsemblMetazoa" id="ISCW012281-PA"/>
    </source>
</evidence>
<dbReference type="EMBL" id="ABJB010901051">
    <property type="status" value="NOT_ANNOTATED_CDS"/>
    <property type="molecule type" value="Genomic_DNA"/>
</dbReference>
<dbReference type="EMBL" id="DS906784">
    <property type="protein sequence ID" value="EEC16512.1"/>
    <property type="molecule type" value="Genomic_DNA"/>
</dbReference>
<dbReference type="EMBL" id="ABJB010727972">
    <property type="status" value="NOT_ANNOTATED_CDS"/>
    <property type="molecule type" value="Genomic_DNA"/>
</dbReference>
<dbReference type="VEuPathDB" id="VectorBase:ISCI012281"/>
<proteinExistence type="evidence at protein level"/>
<dbReference type="PaxDb" id="6945-B7QCE0"/>